<proteinExistence type="predicted"/>
<evidence type="ECO:0000313" key="2">
    <source>
        <dbReference type="EMBL" id="KAH7131207.1"/>
    </source>
</evidence>
<evidence type="ECO:0000313" key="3">
    <source>
        <dbReference type="Proteomes" id="UP000738349"/>
    </source>
</evidence>
<name>A0A9P9IS25_9HYPO</name>
<protein>
    <submittedName>
        <fullName evidence="2">Uncharacterized protein</fullName>
    </submittedName>
</protein>
<feature type="non-terminal residue" evidence="2">
    <location>
        <position position="1"/>
    </location>
</feature>
<comment type="caution">
    <text evidence="2">The sequence shown here is derived from an EMBL/GenBank/DDBJ whole genome shotgun (WGS) entry which is preliminary data.</text>
</comment>
<dbReference type="Proteomes" id="UP000738349">
    <property type="component" value="Unassembled WGS sequence"/>
</dbReference>
<feature type="region of interest" description="Disordered" evidence="1">
    <location>
        <begin position="24"/>
        <end position="46"/>
    </location>
</feature>
<dbReference type="EMBL" id="JAGMUV010000017">
    <property type="protein sequence ID" value="KAH7131207.1"/>
    <property type="molecule type" value="Genomic_DNA"/>
</dbReference>
<gene>
    <name evidence="2" type="ORF">EDB81DRAFT_624797</name>
</gene>
<dbReference type="AlphaFoldDB" id="A0A9P9IS25"/>
<accession>A0A9P9IS25</accession>
<reference evidence="2" key="1">
    <citation type="journal article" date="2021" name="Nat. Commun.">
        <title>Genetic determinants of endophytism in the Arabidopsis root mycobiome.</title>
        <authorList>
            <person name="Mesny F."/>
            <person name="Miyauchi S."/>
            <person name="Thiergart T."/>
            <person name="Pickel B."/>
            <person name="Atanasova L."/>
            <person name="Karlsson M."/>
            <person name="Huettel B."/>
            <person name="Barry K.W."/>
            <person name="Haridas S."/>
            <person name="Chen C."/>
            <person name="Bauer D."/>
            <person name="Andreopoulos W."/>
            <person name="Pangilinan J."/>
            <person name="LaButti K."/>
            <person name="Riley R."/>
            <person name="Lipzen A."/>
            <person name="Clum A."/>
            <person name="Drula E."/>
            <person name="Henrissat B."/>
            <person name="Kohler A."/>
            <person name="Grigoriev I.V."/>
            <person name="Martin F.M."/>
            <person name="Hacquard S."/>
        </authorList>
    </citation>
    <scope>NUCLEOTIDE SEQUENCE</scope>
    <source>
        <strain evidence="2">MPI-CAGE-AT-0147</strain>
    </source>
</reference>
<feature type="non-terminal residue" evidence="2">
    <location>
        <position position="355"/>
    </location>
</feature>
<keyword evidence="3" id="KW-1185">Reference proteome</keyword>
<dbReference type="OrthoDB" id="5084510at2759"/>
<evidence type="ECO:0000256" key="1">
    <source>
        <dbReference type="SAM" id="MobiDB-lite"/>
    </source>
</evidence>
<organism evidence="2 3">
    <name type="scientific">Dactylonectria macrodidyma</name>
    <dbReference type="NCBI Taxonomy" id="307937"/>
    <lineage>
        <taxon>Eukaryota</taxon>
        <taxon>Fungi</taxon>
        <taxon>Dikarya</taxon>
        <taxon>Ascomycota</taxon>
        <taxon>Pezizomycotina</taxon>
        <taxon>Sordariomycetes</taxon>
        <taxon>Hypocreomycetidae</taxon>
        <taxon>Hypocreales</taxon>
        <taxon>Nectriaceae</taxon>
        <taxon>Dactylonectria</taxon>
    </lineage>
</organism>
<sequence>LIEQSIEDFVYTACEQVQLFSTPSTKSEATHQRPYHPFNLEEGKNRGQWSDGSKWISLLQTGEGERHKASLRFALHTRGFSLWHASQVESLAEKPAKVATQEVTGKLLGPKSDKDEAEQKRWERLRKKFNMWLSCGRKWSLLTGELGDGILLVDAWYLARCKDSELRIVIDALQHSPEKMTVLRLLADQIKLLIDKTQTSPSQFSNDLAMENLAFAGPRLLTDKADLDSLYTQIQDSCTGSTQLVVKDTDVVMNMSSLQKLEAKKWLNDEIILTCLHLSEKSYFVRVGFSIPLQKQTRARSVMQRPFEKISKQITEWHRQVQSETHLICIFLLLLPDNRFSFLEINERDSAIYSY</sequence>